<reference evidence="2" key="1">
    <citation type="journal article" date="2014" name="Int. J. Syst. Evol. Microbiol.">
        <title>Complete genome sequence of Corynebacterium casei LMG S-19264T (=DSM 44701T), isolated from a smear-ripened cheese.</title>
        <authorList>
            <consortium name="US DOE Joint Genome Institute (JGI-PGF)"/>
            <person name="Walter F."/>
            <person name="Albersmeier A."/>
            <person name="Kalinowski J."/>
            <person name="Ruckert C."/>
        </authorList>
    </citation>
    <scope>NUCLEOTIDE SEQUENCE</scope>
    <source>
        <strain evidence="2">JCM 15759</strain>
    </source>
</reference>
<feature type="transmembrane region" description="Helical" evidence="1">
    <location>
        <begin position="113"/>
        <end position="133"/>
    </location>
</feature>
<keyword evidence="1" id="KW-1133">Transmembrane helix</keyword>
<gene>
    <name evidence="2" type="ORF">GCM10009006_35450</name>
</gene>
<keyword evidence="1" id="KW-0472">Membrane</keyword>
<organism evidence="2 3">
    <name type="scientific">Haloarcula argentinensis</name>
    <dbReference type="NCBI Taxonomy" id="43776"/>
    <lineage>
        <taxon>Archaea</taxon>
        <taxon>Methanobacteriati</taxon>
        <taxon>Methanobacteriota</taxon>
        <taxon>Stenosarchaea group</taxon>
        <taxon>Halobacteria</taxon>
        <taxon>Halobacteriales</taxon>
        <taxon>Haloarculaceae</taxon>
        <taxon>Haloarcula</taxon>
    </lineage>
</organism>
<evidence type="ECO:0000313" key="3">
    <source>
        <dbReference type="Proteomes" id="UP000656367"/>
    </source>
</evidence>
<dbReference type="RefSeq" id="WP_188853905.1">
    <property type="nucleotide sequence ID" value="NZ_BMON01000006.1"/>
</dbReference>
<proteinExistence type="predicted"/>
<sequence>MTPESTDNEFAQPEQSLSGRIAGSIETFCTYGARISIPLFLPVGALFITYLIGGYALILIGVWSPSYPFLSLTEDIYFAWLGFLSGAVICFGTGSLIGLVFLTEREGSVHNEVSILASFIGFGFGGAILRMTYATVLATIL</sequence>
<feature type="transmembrane region" description="Helical" evidence="1">
    <location>
        <begin position="76"/>
        <end position="101"/>
    </location>
</feature>
<name>A0A830FXE1_HALAR</name>
<protein>
    <submittedName>
        <fullName evidence="2">Uncharacterized protein</fullName>
    </submittedName>
</protein>
<keyword evidence="1" id="KW-0812">Transmembrane</keyword>
<accession>A0A830FXE1</accession>
<evidence type="ECO:0000313" key="2">
    <source>
        <dbReference type="EMBL" id="GGM51199.1"/>
    </source>
</evidence>
<feature type="transmembrane region" description="Helical" evidence="1">
    <location>
        <begin position="39"/>
        <end position="64"/>
    </location>
</feature>
<comment type="caution">
    <text evidence="2">The sequence shown here is derived from an EMBL/GenBank/DDBJ whole genome shotgun (WGS) entry which is preliminary data.</text>
</comment>
<evidence type="ECO:0000256" key="1">
    <source>
        <dbReference type="SAM" id="Phobius"/>
    </source>
</evidence>
<dbReference type="Proteomes" id="UP000656367">
    <property type="component" value="Unassembled WGS sequence"/>
</dbReference>
<reference evidence="2" key="2">
    <citation type="submission" date="2020-09" db="EMBL/GenBank/DDBJ databases">
        <authorList>
            <person name="Sun Q."/>
            <person name="Ohkuma M."/>
        </authorList>
    </citation>
    <scope>NUCLEOTIDE SEQUENCE</scope>
    <source>
        <strain evidence="2">JCM 15759</strain>
    </source>
</reference>
<dbReference type="OrthoDB" id="376471at2157"/>
<dbReference type="EMBL" id="BMON01000006">
    <property type="protein sequence ID" value="GGM51199.1"/>
    <property type="molecule type" value="Genomic_DNA"/>
</dbReference>
<dbReference type="AlphaFoldDB" id="A0A830FXE1"/>